<proteinExistence type="predicted"/>
<organism evidence="2 3">
    <name type="scientific">Lutimaribacter marinistellae</name>
    <dbReference type="NCBI Taxonomy" id="1820329"/>
    <lineage>
        <taxon>Bacteria</taxon>
        <taxon>Pseudomonadati</taxon>
        <taxon>Pseudomonadota</taxon>
        <taxon>Alphaproteobacteria</taxon>
        <taxon>Rhodobacterales</taxon>
        <taxon>Roseobacteraceae</taxon>
        <taxon>Lutimaribacter</taxon>
    </lineage>
</organism>
<reference evidence="3" key="1">
    <citation type="journal article" date="2019" name="Int. J. Syst. Evol. Microbiol.">
        <title>The Global Catalogue of Microorganisms (GCM) 10K type strain sequencing project: providing services to taxonomists for standard genome sequencing and annotation.</title>
        <authorList>
            <consortium name="The Broad Institute Genomics Platform"/>
            <consortium name="The Broad Institute Genome Sequencing Center for Infectious Disease"/>
            <person name="Wu L."/>
            <person name="Ma J."/>
        </authorList>
    </citation>
    <scope>NUCLEOTIDE SEQUENCE [LARGE SCALE GENOMIC DNA]</scope>
    <source>
        <strain evidence="3">KCTC 42911</strain>
    </source>
</reference>
<feature type="signal peptide" evidence="1">
    <location>
        <begin position="1"/>
        <end position="27"/>
    </location>
</feature>
<evidence type="ECO:0000313" key="2">
    <source>
        <dbReference type="EMBL" id="MFC3612144.1"/>
    </source>
</evidence>
<feature type="chain" id="PRO_5046673476" evidence="1">
    <location>
        <begin position="28"/>
        <end position="258"/>
    </location>
</feature>
<gene>
    <name evidence="2" type="ORF">ACFORG_00105</name>
</gene>
<dbReference type="EMBL" id="JBHRXI010000001">
    <property type="protein sequence ID" value="MFC3612144.1"/>
    <property type="molecule type" value="Genomic_DNA"/>
</dbReference>
<dbReference type="RefSeq" id="WP_386733336.1">
    <property type="nucleotide sequence ID" value="NZ_JBHRXI010000001.1"/>
</dbReference>
<dbReference type="Proteomes" id="UP001595629">
    <property type="component" value="Unassembled WGS sequence"/>
</dbReference>
<accession>A0ABV7TBW6</accession>
<keyword evidence="1" id="KW-0732">Signal</keyword>
<name>A0ABV7TBW6_9RHOB</name>
<comment type="caution">
    <text evidence="2">The sequence shown here is derived from an EMBL/GenBank/DDBJ whole genome shotgun (WGS) entry which is preliminary data.</text>
</comment>
<keyword evidence="3" id="KW-1185">Reference proteome</keyword>
<protein>
    <submittedName>
        <fullName evidence="2">Uncharacterized protein</fullName>
    </submittedName>
</protein>
<sequence length="258" mass="27655">MTDTFLFRGTCAALAAMLTLATPAASSEVTFTFDRNLETPEGSVPYRLDLALRDVAPTRIAARAQLDLREAQAEIAQRLSNRTLIDTCNAHLELDRVGLTAENATLAAGGKVLAEFFACERERLQPVDRGEVQFSQTLALAAAISVSVADNCVNLRLQDLRLAQDGPIELTADQQEFLDQARTLLLGLVERVLATSPICLELPPELASLAPEFTDGGTVEIGDGGVGIDLTGSIDVSTTTIIDVLNLLQRRGAMPPRP</sequence>
<evidence type="ECO:0000313" key="3">
    <source>
        <dbReference type="Proteomes" id="UP001595629"/>
    </source>
</evidence>
<evidence type="ECO:0000256" key="1">
    <source>
        <dbReference type="SAM" id="SignalP"/>
    </source>
</evidence>